<dbReference type="AlphaFoldDB" id="A0A835UQV5"/>
<feature type="region of interest" description="Disordered" evidence="1">
    <location>
        <begin position="65"/>
        <end position="131"/>
    </location>
</feature>
<reference evidence="3 4" key="1">
    <citation type="journal article" date="2020" name="Nat. Food">
        <title>A phased Vanilla planifolia genome enables genetic improvement of flavour and production.</title>
        <authorList>
            <person name="Hasing T."/>
            <person name="Tang H."/>
            <person name="Brym M."/>
            <person name="Khazi F."/>
            <person name="Huang T."/>
            <person name="Chambers A.H."/>
        </authorList>
    </citation>
    <scope>NUCLEOTIDE SEQUENCE [LARGE SCALE GENOMIC DNA]</scope>
    <source>
        <tissue evidence="3">Leaf</tissue>
    </source>
</reference>
<proteinExistence type="predicted"/>
<dbReference type="PANTHER" id="PTHR33743:SF19">
    <property type="entry name" value="PROTEIN GOLVEN 6"/>
    <property type="match status" value="1"/>
</dbReference>
<dbReference type="Proteomes" id="UP000636800">
    <property type="component" value="Unassembled WGS sequence"/>
</dbReference>
<keyword evidence="4" id="KW-1185">Reference proteome</keyword>
<evidence type="ECO:0000313" key="4">
    <source>
        <dbReference type="Proteomes" id="UP000636800"/>
    </source>
</evidence>
<evidence type="ECO:0000313" key="3">
    <source>
        <dbReference type="EMBL" id="KAG0470573.1"/>
    </source>
</evidence>
<gene>
    <name evidence="3" type="ORF">HPP92_017273</name>
</gene>
<keyword evidence="2" id="KW-0732">Signal</keyword>
<dbReference type="PANTHER" id="PTHR33743">
    <property type="entry name" value="PROTEIN GOLVEN 6-RELATED"/>
    <property type="match status" value="1"/>
</dbReference>
<evidence type="ECO:0000256" key="1">
    <source>
        <dbReference type="SAM" id="MobiDB-lite"/>
    </source>
</evidence>
<accession>A0A835UQV5</accession>
<feature type="chain" id="PRO_5032795097" evidence="2">
    <location>
        <begin position="19"/>
        <end position="131"/>
    </location>
</feature>
<name>A0A835UQV5_VANPL</name>
<sequence>MSVITILFVSLLASTARGIRWEGHHVVASTHKVSSKEGYLGEEKVQCRVGEPCPGRNRKALMVKTSREIVPPSSSKSNDKKQSTFPVVPGSNGNGSPLSEHEEDSLEGHPNMFDIARMDYSPAKGKSPIHN</sequence>
<protein>
    <submittedName>
        <fullName evidence="3">Uncharacterized protein</fullName>
    </submittedName>
</protein>
<evidence type="ECO:0000256" key="2">
    <source>
        <dbReference type="SAM" id="SignalP"/>
    </source>
</evidence>
<organism evidence="3 4">
    <name type="scientific">Vanilla planifolia</name>
    <name type="common">Vanilla</name>
    <dbReference type="NCBI Taxonomy" id="51239"/>
    <lineage>
        <taxon>Eukaryota</taxon>
        <taxon>Viridiplantae</taxon>
        <taxon>Streptophyta</taxon>
        <taxon>Embryophyta</taxon>
        <taxon>Tracheophyta</taxon>
        <taxon>Spermatophyta</taxon>
        <taxon>Magnoliopsida</taxon>
        <taxon>Liliopsida</taxon>
        <taxon>Asparagales</taxon>
        <taxon>Orchidaceae</taxon>
        <taxon>Vanilloideae</taxon>
        <taxon>Vanilleae</taxon>
        <taxon>Vanilla</taxon>
    </lineage>
</organism>
<dbReference type="OrthoDB" id="1911848at2759"/>
<feature type="signal peptide" evidence="2">
    <location>
        <begin position="1"/>
        <end position="18"/>
    </location>
</feature>
<dbReference type="EMBL" id="JADCNL010000008">
    <property type="protein sequence ID" value="KAG0470573.1"/>
    <property type="molecule type" value="Genomic_DNA"/>
</dbReference>
<comment type="caution">
    <text evidence="3">The sequence shown here is derived from an EMBL/GenBank/DDBJ whole genome shotgun (WGS) entry which is preliminary data.</text>
</comment>